<accession>A0A265E2Q2</accession>
<dbReference type="AlphaFoldDB" id="A0A265E2Q2"/>
<dbReference type="EMBL" id="JH393257">
    <property type="protein sequence ID" value="EHJ93614.1"/>
    <property type="molecule type" value="Genomic_DNA"/>
</dbReference>
<dbReference type="Proteomes" id="UP000005756">
    <property type="component" value="Unassembled WGS sequence"/>
</dbReference>
<reference evidence="2 4" key="2">
    <citation type="submission" date="2017-07" db="EMBL/GenBank/DDBJ databases">
        <title>Shotgun whole genome sequences of three halophilic bacterial isolates.</title>
        <authorList>
            <person name="Pozzo T."/>
            <person name="Higdon S.M."/>
            <person name="Quillaguaman J."/>
        </authorList>
    </citation>
    <scope>NUCLEOTIDE SEQUENCE [LARGE SCALE GENOMIC DNA]</scope>
    <source>
        <strain evidence="2 4">LC1</strain>
    </source>
</reference>
<proteinExistence type="predicted"/>
<dbReference type="EMBL" id="NPEY01000001">
    <property type="protein sequence ID" value="OZT75872.1"/>
    <property type="molecule type" value="Genomic_DNA"/>
</dbReference>
<reference evidence="1 3" key="1">
    <citation type="submission" date="2011-10" db="EMBL/GenBank/DDBJ databases">
        <authorList>
            <person name="Quillaguamn J."/>
            <person name="Guzmn D."/>
            <person name="Balderrama-Subieta A."/>
            <person name="Cardona-Ortuo C."/>
            <person name="Guevara-Martnez M."/>
            <person name="Callisaya-Quispe N."/>
        </authorList>
    </citation>
    <scope>NUCLEOTIDE SEQUENCE [LARGE SCALE GENOMIC DNA]</scope>
    <source>
        <strain evidence="1 3">LC1</strain>
    </source>
</reference>
<organism evidence="1 3">
    <name type="scientific">Vreelandella boliviensis LC1</name>
    <dbReference type="NCBI Taxonomy" id="1072583"/>
    <lineage>
        <taxon>Bacteria</taxon>
        <taxon>Pseudomonadati</taxon>
        <taxon>Pseudomonadota</taxon>
        <taxon>Gammaproteobacteria</taxon>
        <taxon>Oceanospirillales</taxon>
        <taxon>Halomonadaceae</taxon>
        <taxon>Vreelandella</taxon>
    </lineage>
</organism>
<dbReference type="RefSeq" id="WP_007111550.1">
    <property type="nucleotide sequence ID" value="NZ_JH393257.1"/>
</dbReference>
<name>A0A265E2Q2_9GAMM</name>
<dbReference type="OrthoDB" id="14196at2"/>
<protein>
    <submittedName>
        <fullName evidence="1">Uncharacterized protein</fullName>
    </submittedName>
</protein>
<dbReference type="Proteomes" id="UP000216538">
    <property type="component" value="Unassembled WGS sequence"/>
</dbReference>
<keyword evidence="4" id="KW-1185">Reference proteome</keyword>
<evidence type="ECO:0000313" key="4">
    <source>
        <dbReference type="Proteomes" id="UP000216538"/>
    </source>
</evidence>
<sequence>MDRNVESLERVLKNVSEYERIGLDTSYLKAFIKNYKLFLELHNIESDLENNSYSDRMKILESILSDKKLFPRIIDIVEFSNKNLDIEFRSQKASRDTTISRIIKRAEKDVEFKENLKSKLTYLINDGYYKEQKKTVSSKKSMLNDLDKWAKMLKDL</sequence>
<gene>
    <name evidence="2" type="ORF">CE457_01200</name>
    <name evidence="1" type="ORF">KUC_0563</name>
</gene>
<evidence type="ECO:0000313" key="1">
    <source>
        <dbReference type="EMBL" id="EHJ93614.1"/>
    </source>
</evidence>
<dbReference type="STRING" id="1072583.KUC_0563"/>
<evidence type="ECO:0000313" key="2">
    <source>
        <dbReference type="EMBL" id="OZT75872.1"/>
    </source>
</evidence>
<evidence type="ECO:0000313" key="3">
    <source>
        <dbReference type="Proteomes" id="UP000005756"/>
    </source>
</evidence>